<evidence type="ECO:0000313" key="3">
    <source>
        <dbReference type="Proteomes" id="UP000005839"/>
    </source>
</evidence>
<dbReference type="Proteomes" id="UP000005839">
    <property type="component" value="Unassembled WGS sequence"/>
</dbReference>
<accession>A9D9D3</accession>
<reference evidence="2 3" key="1">
    <citation type="submission" date="2007-10" db="EMBL/GenBank/DDBJ databases">
        <authorList>
            <person name="Yayanos A."/>
            <person name="Ferriera S."/>
            <person name="Johnson J."/>
            <person name="Kravitz S."/>
            <person name="Halpern A."/>
            <person name="Remington K."/>
            <person name="Beeson K."/>
            <person name="Tran B."/>
            <person name="Rogers Y.-H."/>
            <person name="Friedman R."/>
            <person name="Venter J.C."/>
        </authorList>
    </citation>
    <scope>NUCLEOTIDE SEQUENCE [LARGE SCALE GENOMIC DNA]</scope>
    <source>
        <strain evidence="2 3">KT99</strain>
    </source>
</reference>
<keyword evidence="1" id="KW-0732">Signal</keyword>
<gene>
    <name evidence="2" type="ORF">KT99_07898</name>
</gene>
<feature type="signal peptide" evidence="1">
    <location>
        <begin position="1"/>
        <end position="35"/>
    </location>
</feature>
<dbReference type="AlphaFoldDB" id="A9D9D3"/>
<evidence type="ECO:0008006" key="4">
    <source>
        <dbReference type="Google" id="ProtNLM"/>
    </source>
</evidence>
<dbReference type="EMBL" id="ABIC01000016">
    <property type="protein sequence ID" value="EDQ00767.1"/>
    <property type="molecule type" value="Genomic_DNA"/>
</dbReference>
<evidence type="ECO:0000313" key="2">
    <source>
        <dbReference type="EMBL" id="EDQ00767.1"/>
    </source>
</evidence>
<organism evidence="2 3">
    <name type="scientific">Shewanella benthica KT99</name>
    <dbReference type="NCBI Taxonomy" id="314608"/>
    <lineage>
        <taxon>Bacteria</taxon>
        <taxon>Pseudomonadati</taxon>
        <taxon>Pseudomonadota</taxon>
        <taxon>Gammaproteobacteria</taxon>
        <taxon>Alteromonadales</taxon>
        <taxon>Shewanellaceae</taxon>
        <taxon>Shewanella</taxon>
    </lineage>
</organism>
<name>A9D9D3_9GAMM</name>
<protein>
    <recommendedName>
        <fullName evidence="4">Orphan protein</fullName>
    </recommendedName>
</protein>
<keyword evidence="3" id="KW-1185">Reference proteome</keyword>
<proteinExistence type="predicted"/>
<feature type="chain" id="PRO_5002736389" description="Orphan protein" evidence="1">
    <location>
        <begin position="36"/>
        <end position="106"/>
    </location>
</feature>
<evidence type="ECO:0000256" key="1">
    <source>
        <dbReference type="SAM" id="SignalP"/>
    </source>
</evidence>
<comment type="caution">
    <text evidence="2">The sequence shown here is derived from an EMBL/GenBank/DDBJ whole genome shotgun (WGS) entry which is preliminary data.</text>
</comment>
<sequence>MQHNIYPSTMSITMTSSLKNILMLSLLAASSLVSATDLTNLKIDETKATADDVLSQYQALTDDMSADEQLEENDQQLEQENLEMLQPICTEYSIDLDTGEEICTSL</sequence>